<dbReference type="AlphaFoldDB" id="A0A6J4VGH3"/>
<proteinExistence type="predicted"/>
<reference evidence="1" key="1">
    <citation type="submission" date="2020-02" db="EMBL/GenBank/DDBJ databases">
        <authorList>
            <person name="Meier V. D."/>
        </authorList>
    </citation>
    <scope>NUCLEOTIDE SEQUENCE</scope>
    <source>
        <strain evidence="1">AVDCRST_MAG49</strain>
    </source>
</reference>
<organism evidence="1">
    <name type="scientific">uncultured Thermomicrobiales bacterium</name>
    <dbReference type="NCBI Taxonomy" id="1645740"/>
    <lineage>
        <taxon>Bacteria</taxon>
        <taxon>Pseudomonadati</taxon>
        <taxon>Thermomicrobiota</taxon>
        <taxon>Thermomicrobia</taxon>
        <taxon>Thermomicrobiales</taxon>
        <taxon>environmental samples</taxon>
    </lineage>
</organism>
<protein>
    <recommendedName>
        <fullName evidence="2">Polymerase nucleotidyl transferase domain-containing protein</fullName>
    </recommendedName>
</protein>
<name>A0A6J4VGH3_9BACT</name>
<gene>
    <name evidence="1" type="ORF">AVDCRST_MAG49-4075</name>
</gene>
<dbReference type="EMBL" id="CADCWG010000298">
    <property type="protein sequence ID" value="CAA9575142.1"/>
    <property type="molecule type" value="Genomic_DNA"/>
</dbReference>
<accession>A0A6J4VGH3</accession>
<evidence type="ECO:0008006" key="2">
    <source>
        <dbReference type="Google" id="ProtNLM"/>
    </source>
</evidence>
<sequence length="223" mass="25070">MDADELDPTYALDLLRRQDALQAEAGRVVVDLDLLALLAGAGRVEQVGSSVSGLMVWRDLDFNVLCRDLSSRRAFESMRPLLAHPGVARVDYRSETGHRAPAELRGDERYYFVTYLEVAAGATWKIDVSFWLSDAPRDQVPYIERLREQLTDETRLAILWIKDVWWRLPTYPDEVGGFDVYEAVLRHGVRTPGQFDTYLRARGLPGRADTADAGRASTGDAGR</sequence>
<evidence type="ECO:0000313" key="1">
    <source>
        <dbReference type="EMBL" id="CAA9575142.1"/>
    </source>
</evidence>